<dbReference type="Proteomes" id="UP001417504">
    <property type="component" value="Unassembled WGS sequence"/>
</dbReference>
<comment type="similarity">
    <text evidence="1">Belongs to the LOB domain-containing protein family.</text>
</comment>
<evidence type="ECO:0000313" key="4">
    <source>
        <dbReference type="Proteomes" id="UP001417504"/>
    </source>
</evidence>
<accession>A0AAP0IJX0</accession>
<evidence type="ECO:0000313" key="3">
    <source>
        <dbReference type="EMBL" id="KAK9116916.1"/>
    </source>
</evidence>
<sequence>MTVKGGTSQACAACKYQRRKCSADCPLAPYFPPDQSKLFHSVHRLFGVSNVLKVLNHVNEDERPSAMHSIIHHARVRRDSPVHGYCAVIRALEHRIAQALLDLQLVRAQIAVSKQQLLVDGGGLTTSWVQGGGVGGGGLSCYDDVDEGSGVVDPTQLVAVDGCDYVVDEMHEFFQAVDQESVGKREVYESSSDSSSKDGKVAVDEAEHNELRSAAACFSLTSVH</sequence>
<keyword evidence="4" id="KW-1185">Reference proteome</keyword>
<proteinExistence type="inferred from homology"/>
<reference evidence="3 4" key="1">
    <citation type="submission" date="2024-01" db="EMBL/GenBank/DDBJ databases">
        <title>Genome assemblies of Stephania.</title>
        <authorList>
            <person name="Yang L."/>
        </authorList>
    </citation>
    <scope>NUCLEOTIDE SEQUENCE [LARGE SCALE GENOMIC DNA]</scope>
    <source>
        <strain evidence="3">QJT</strain>
        <tissue evidence="3">Leaf</tissue>
    </source>
</reference>
<feature type="domain" description="LOB" evidence="2">
    <location>
        <begin position="9"/>
        <end position="110"/>
    </location>
</feature>
<evidence type="ECO:0000259" key="2">
    <source>
        <dbReference type="PROSITE" id="PS50891"/>
    </source>
</evidence>
<comment type="caution">
    <text evidence="3">The sequence shown here is derived from an EMBL/GenBank/DDBJ whole genome shotgun (WGS) entry which is preliminary data.</text>
</comment>
<dbReference type="AlphaFoldDB" id="A0AAP0IJX0"/>
<gene>
    <name evidence="3" type="ORF">Sjap_015863</name>
</gene>
<dbReference type="EMBL" id="JBBNAE010000006">
    <property type="protein sequence ID" value="KAK9116916.1"/>
    <property type="molecule type" value="Genomic_DNA"/>
</dbReference>
<protein>
    <recommendedName>
        <fullName evidence="2">LOB domain-containing protein</fullName>
    </recommendedName>
</protein>
<dbReference type="PROSITE" id="PS50891">
    <property type="entry name" value="LOB"/>
    <property type="match status" value="1"/>
</dbReference>
<name>A0AAP0IJX0_9MAGN</name>
<organism evidence="3 4">
    <name type="scientific">Stephania japonica</name>
    <dbReference type="NCBI Taxonomy" id="461633"/>
    <lineage>
        <taxon>Eukaryota</taxon>
        <taxon>Viridiplantae</taxon>
        <taxon>Streptophyta</taxon>
        <taxon>Embryophyta</taxon>
        <taxon>Tracheophyta</taxon>
        <taxon>Spermatophyta</taxon>
        <taxon>Magnoliopsida</taxon>
        <taxon>Ranunculales</taxon>
        <taxon>Menispermaceae</taxon>
        <taxon>Menispermoideae</taxon>
        <taxon>Cissampelideae</taxon>
        <taxon>Stephania</taxon>
    </lineage>
</organism>
<dbReference type="InterPro" id="IPR004883">
    <property type="entry name" value="LOB"/>
</dbReference>
<dbReference type="PANTHER" id="PTHR31301">
    <property type="entry name" value="LOB DOMAIN-CONTAINING PROTEIN 4-RELATED"/>
    <property type="match status" value="1"/>
</dbReference>
<dbReference type="Pfam" id="PF03195">
    <property type="entry name" value="LOB"/>
    <property type="match status" value="1"/>
</dbReference>
<evidence type="ECO:0000256" key="1">
    <source>
        <dbReference type="ARBA" id="ARBA00005474"/>
    </source>
</evidence>
<dbReference type="PANTHER" id="PTHR31301:SF21">
    <property type="entry name" value="LOB DOMAIN-CONTAINING PROTEIN 27-RELATED"/>
    <property type="match status" value="1"/>
</dbReference>